<dbReference type="KEGG" id="mic:Mic7113_6581"/>
<gene>
    <name evidence="1" type="ORF">Mic7113_6581</name>
</gene>
<evidence type="ECO:0000313" key="1">
    <source>
        <dbReference type="EMBL" id="AFZ22154.1"/>
    </source>
</evidence>
<keyword evidence="2" id="KW-1185">Reference proteome</keyword>
<keyword evidence="1" id="KW-0614">Plasmid</keyword>
<dbReference type="RefSeq" id="WP_015186213.1">
    <property type="nucleotide sequence ID" value="NC_019740.1"/>
</dbReference>
<dbReference type="Proteomes" id="UP000010471">
    <property type="component" value="Plasmid pMIC7113.03"/>
</dbReference>
<protein>
    <submittedName>
        <fullName evidence="1">Uncharacterized protein</fullName>
    </submittedName>
</protein>
<evidence type="ECO:0000313" key="2">
    <source>
        <dbReference type="Proteomes" id="UP000010471"/>
    </source>
</evidence>
<proteinExistence type="predicted"/>
<accession>K9WQV4</accession>
<geneLocation type="plasmid" evidence="1 2">
    <name>pMIC7113.03</name>
</geneLocation>
<dbReference type="EMBL" id="CP003633">
    <property type="protein sequence ID" value="AFZ22154.1"/>
    <property type="molecule type" value="Genomic_DNA"/>
</dbReference>
<dbReference type="AlphaFoldDB" id="K9WQV4"/>
<name>K9WQV4_9CYAN</name>
<organism evidence="1 2">
    <name type="scientific">Allocoleopsis franciscana PCC 7113</name>
    <dbReference type="NCBI Taxonomy" id="1173027"/>
    <lineage>
        <taxon>Bacteria</taxon>
        <taxon>Bacillati</taxon>
        <taxon>Cyanobacteriota</taxon>
        <taxon>Cyanophyceae</taxon>
        <taxon>Coleofasciculales</taxon>
        <taxon>Coleofasciculaceae</taxon>
        <taxon>Allocoleopsis</taxon>
        <taxon>Allocoleopsis franciscana</taxon>
    </lineage>
</organism>
<dbReference type="HOGENOM" id="CLU_3272836_0_0_3"/>
<reference evidence="1 2" key="1">
    <citation type="submission" date="2012-06" db="EMBL/GenBank/DDBJ databases">
        <title>Finished plasmid 3 of genome of Microcoleus sp. PCC 7113.</title>
        <authorList>
            <consortium name="US DOE Joint Genome Institute"/>
            <person name="Gugger M."/>
            <person name="Coursin T."/>
            <person name="Rippka R."/>
            <person name="Tandeau De Marsac N."/>
            <person name="Huntemann M."/>
            <person name="Wei C.-L."/>
            <person name="Han J."/>
            <person name="Detter J.C."/>
            <person name="Han C."/>
            <person name="Tapia R."/>
            <person name="Chen A."/>
            <person name="Kyrpides N."/>
            <person name="Mavromatis K."/>
            <person name="Markowitz V."/>
            <person name="Szeto E."/>
            <person name="Ivanova N."/>
            <person name="Pagani I."/>
            <person name="Pati A."/>
            <person name="Goodwin L."/>
            <person name="Nordberg H.P."/>
            <person name="Cantor M.N."/>
            <person name="Hua S.X."/>
            <person name="Woyke T."/>
            <person name="Kerfeld C.A."/>
        </authorList>
    </citation>
    <scope>NUCLEOTIDE SEQUENCE [LARGE SCALE GENOMIC DNA]</scope>
    <source>
        <strain evidence="1 2">PCC 7113</strain>
        <plasmid evidence="1 2">pMIC7113.03</plasmid>
    </source>
</reference>
<sequence>MTQTRMHLLTPIQGYTKRGVLHAPPTIIFGNVQDKQDTDFP</sequence>